<dbReference type="RefSeq" id="WP_310587168.1">
    <property type="nucleotide sequence ID" value="NZ_JACHKT010000015.1"/>
</dbReference>
<evidence type="ECO:0000259" key="7">
    <source>
        <dbReference type="PROSITE" id="PS50988"/>
    </source>
</evidence>
<dbReference type="PANTHER" id="PTHR14202">
    <property type="entry name" value="60 KDA RIBONUCLEOPROTEIN SSA/RO"/>
    <property type="match status" value="1"/>
</dbReference>
<dbReference type="EMBL" id="JACHKT010000015">
    <property type="protein sequence ID" value="MBB6003672.1"/>
    <property type="molecule type" value="Genomic_DNA"/>
</dbReference>
<organism evidence="8 9">
    <name type="scientific">Arcicella rosea</name>
    <dbReference type="NCBI Taxonomy" id="502909"/>
    <lineage>
        <taxon>Bacteria</taxon>
        <taxon>Pseudomonadati</taxon>
        <taxon>Bacteroidota</taxon>
        <taxon>Cytophagia</taxon>
        <taxon>Cytophagales</taxon>
        <taxon>Flectobacillaceae</taxon>
        <taxon>Arcicella</taxon>
    </lineage>
</organism>
<dbReference type="PROSITE" id="PS50988">
    <property type="entry name" value="TROVE"/>
    <property type="match status" value="1"/>
</dbReference>
<keyword evidence="6" id="KW-0687">Ribonucleoprotein</keyword>
<evidence type="ECO:0000256" key="6">
    <source>
        <dbReference type="ARBA" id="ARBA00023274"/>
    </source>
</evidence>
<dbReference type="InterPro" id="IPR008858">
    <property type="entry name" value="TROVE_dom"/>
</dbReference>
<dbReference type="Gene3D" id="3.40.50.410">
    <property type="entry name" value="von Willebrand factor, type A domain"/>
    <property type="match status" value="1"/>
</dbReference>
<reference evidence="8 9" key="1">
    <citation type="submission" date="2020-08" db="EMBL/GenBank/DDBJ databases">
        <title>Functional genomics of gut bacteria from endangered species of beetles.</title>
        <authorList>
            <person name="Carlos-Shanley C."/>
        </authorList>
    </citation>
    <scope>NUCLEOTIDE SEQUENCE [LARGE SCALE GENOMIC DNA]</scope>
    <source>
        <strain evidence="8 9">S00070</strain>
    </source>
</reference>
<protein>
    <recommendedName>
        <fullName evidence="7">TROVE domain-containing protein</fullName>
    </recommendedName>
</protein>
<dbReference type="Proteomes" id="UP000524404">
    <property type="component" value="Unassembled WGS sequence"/>
</dbReference>
<dbReference type="PANTHER" id="PTHR14202:SF0">
    <property type="entry name" value="RNA-BINDING PROTEIN RO60"/>
    <property type="match status" value="1"/>
</dbReference>
<feature type="domain" description="TROVE" evidence="7">
    <location>
        <begin position="14"/>
        <end position="320"/>
    </location>
</feature>
<dbReference type="GO" id="GO:1990904">
    <property type="term" value="C:ribonucleoprotein complex"/>
    <property type="evidence" value="ECO:0007669"/>
    <property type="project" value="UniProtKB-KW"/>
</dbReference>
<comment type="caution">
    <text evidence="8">The sequence shown here is derived from an EMBL/GenBank/DDBJ whole genome shotgun (WGS) entry which is preliminary data.</text>
</comment>
<dbReference type="GO" id="GO:0005737">
    <property type="term" value="C:cytoplasm"/>
    <property type="evidence" value="ECO:0007669"/>
    <property type="project" value="UniProtKB-SubCell"/>
</dbReference>
<name>A0A841EJG8_9BACT</name>
<sequence length="505" mass="57677">MMKFNWFKDALNLSKNYEGSKTYRITPEMELYSASVTSIIEATYYEDENRRQKRIQELMKKVSPEFVAKLAVYVRLQMHLRTVPVLLSVELAKVTQGNSLVRKTIEKIVVRPDEIVEVLAYYQKSNARTGTKQLNKLSKQIQKGLSGAFNNFDEYQFAKYNQSNGIKLKDALFLVHPKPKSPEQQLLFDKIAKNTLAVPYTWETELSALGQKHFNNNKEKKAAFKEKWQELIESEKIGYMAMLRNLRNILEANVEEAYLQKALNYLSNPKAVANSKQLPFRFLAAYRELSKVKHGNVSLVLNTLEEAIKHSTSSLSGFGNEVKVVIACDVSGSMQKNISPKSKVRFYDIGLLLGMILQAKCKNVVTGIFGDTWKVVQLPSQGILANVDAFYRREGEVGYATNGHLVIQDLISRKYQADKVMIFTDMQLWDTQGENTLSNCWRLYKKIAPNAKLYLFDLTGYGQMPVNTPQEDVFLIAGWSEKIFDVLEALESQKSVLETIHKIEL</sequence>
<gene>
    <name evidence="8" type="ORF">HNP25_002330</name>
</gene>
<dbReference type="InterPro" id="IPR040322">
    <property type="entry name" value="TROVE2"/>
</dbReference>
<comment type="similarity">
    <text evidence="2">Belongs to the Ro 60 kDa family.</text>
</comment>
<dbReference type="GO" id="GO:0046872">
    <property type="term" value="F:metal ion binding"/>
    <property type="evidence" value="ECO:0007669"/>
    <property type="project" value="UniProtKB-KW"/>
</dbReference>
<dbReference type="GO" id="GO:0003723">
    <property type="term" value="F:RNA binding"/>
    <property type="evidence" value="ECO:0007669"/>
    <property type="project" value="UniProtKB-KW"/>
</dbReference>
<keyword evidence="3" id="KW-0963">Cytoplasm</keyword>
<comment type="subcellular location">
    <subcellularLocation>
        <location evidence="1">Cytoplasm</location>
    </subcellularLocation>
</comment>
<dbReference type="SUPFAM" id="SSF53300">
    <property type="entry name" value="vWA-like"/>
    <property type="match status" value="1"/>
</dbReference>
<evidence type="ECO:0000256" key="5">
    <source>
        <dbReference type="ARBA" id="ARBA00022884"/>
    </source>
</evidence>
<keyword evidence="9" id="KW-1185">Reference proteome</keyword>
<evidence type="ECO:0000256" key="1">
    <source>
        <dbReference type="ARBA" id="ARBA00004496"/>
    </source>
</evidence>
<dbReference type="SUPFAM" id="SSF140864">
    <property type="entry name" value="TROVE domain-like"/>
    <property type="match status" value="1"/>
</dbReference>
<dbReference type="InterPro" id="IPR036465">
    <property type="entry name" value="vWFA_dom_sf"/>
</dbReference>
<proteinExistence type="inferred from homology"/>
<keyword evidence="5" id="KW-0694">RNA-binding</keyword>
<evidence type="ECO:0000313" key="8">
    <source>
        <dbReference type="EMBL" id="MBB6003672.1"/>
    </source>
</evidence>
<evidence type="ECO:0000313" key="9">
    <source>
        <dbReference type="Proteomes" id="UP000524404"/>
    </source>
</evidence>
<evidence type="ECO:0000256" key="4">
    <source>
        <dbReference type="ARBA" id="ARBA00022723"/>
    </source>
</evidence>
<dbReference type="Pfam" id="PF05731">
    <property type="entry name" value="TROVE"/>
    <property type="match status" value="1"/>
</dbReference>
<evidence type="ECO:0000256" key="2">
    <source>
        <dbReference type="ARBA" id="ARBA00007814"/>
    </source>
</evidence>
<dbReference type="AlphaFoldDB" id="A0A841EJG8"/>
<accession>A0A841EJG8</accession>
<keyword evidence="4" id="KW-0479">Metal-binding</keyword>
<evidence type="ECO:0000256" key="3">
    <source>
        <dbReference type="ARBA" id="ARBA00022490"/>
    </source>
</evidence>
<dbReference type="InterPro" id="IPR037214">
    <property type="entry name" value="TROVE_dom_sf"/>
</dbReference>